<name>U6FAK8_LACHE</name>
<gene>
    <name evidence="9" type="ORF">LHCIRMBIA104_01889</name>
</gene>
<dbReference type="Gene3D" id="3.40.50.1000">
    <property type="entry name" value="HAD superfamily/HAD-like"/>
    <property type="match status" value="1"/>
</dbReference>
<reference evidence="9" key="1">
    <citation type="submission" date="2013-09" db="EMBL/GenBank/DDBJ databases">
        <title>Draft Genome Sequence of five Lactobacillus helveticus strains CIRM-BIA 101T, 103, 104, 951 and 953 isolated from milk product.</title>
        <authorList>
            <person name="Valence F."/>
            <person name="Chuat V."/>
            <person name="Ma L."/>
            <person name="Creno S."/>
            <person name="Falentin H."/>
            <person name="Lortal S."/>
            <person name="Bizet C."/>
            <person name="Clermont D."/>
            <person name="Loux V."/>
            <person name="Bouchier C."/>
            <person name="Cousin S."/>
        </authorList>
    </citation>
    <scope>NUCLEOTIDE SEQUENCE [LARGE SCALE GENOMIC DNA]</scope>
    <source>
        <strain evidence="9">CIRM-BIA 104</strain>
    </source>
</reference>
<evidence type="ECO:0000256" key="2">
    <source>
        <dbReference type="ARBA" id="ARBA00022692"/>
    </source>
</evidence>
<keyword evidence="7 8" id="KW-0472">Membrane</keyword>
<dbReference type="GO" id="GO:0016020">
    <property type="term" value="C:membrane"/>
    <property type="evidence" value="ECO:0007669"/>
    <property type="project" value="UniProtKB-SubCell"/>
</dbReference>
<dbReference type="HOGENOM" id="CLU_2167737_0_0_9"/>
<comment type="subcellular location">
    <subcellularLocation>
        <location evidence="1">Membrane</location>
        <topology evidence="1">Multi-pass membrane protein</topology>
    </subcellularLocation>
</comment>
<dbReference type="PROSITE" id="PS00154">
    <property type="entry name" value="ATPASE_E1_E2"/>
    <property type="match status" value="1"/>
</dbReference>
<dbReference type="Gene3D" id="1.20.1110.10">
    <property type="entry name" value="Calcium-transporting ATPase, transmembrane domain"/>
    <property type="match status" value="1"/>
</dbReference>
<dbReference type="InterPro" id="IPR023214">
    <property type="entry name" value="HAD_sf"/>
</dbReference>
<evidence type="ECO:0000313" key="9">
    <source>
        <dbReference type="EMBL" id="CDI61223.1"/>
    </source>
</evidence>
<sequence length="110" mass="11663">MIVFVVGMFTKQGTEQMNALLIDMFLVAVSLAVAAIPKGLPAIVTIILALGTQTMAKHKAIVRKLPAVETLGATDIICSDKTGTLTQNRSENGRDLLGDPTETALIQNVN</sequence>
<dbReference type="GO" id="GO:0005524">
    <property type="term" value="F:ATP binding"/>
    <property type="evidence" value="ECO:0007669"/>
    <property type="project" value="UniProtKB-KW"/>
</dbReference>
<keyword evidence="5" id="KW-1278">Translocase</keyword>
<dbReference type="InterPro" id="IPR018303">
    <property type="entry name" value="ATPase_P-typ_P_site"/>
</dbReference>
<proteinExistence type="predicted"/>
<evidence type="ECO:0000256" key="5">
    <source>
        <dbReference type="ARBA" id="ARBA00022967"/>
    </source>
</evidence>
<feature type="transmembrane region" description="Helical" evidence="8">
    <location>
        <begin position="20"/>
        <end position="50"/>
    </location>
</feature>
<dbReference type="InterPro" id="IPR001757">
    <property type="entry name" value="P_typ_ATPase"/>
</dbReference>
<evidence type="ECO:0000256" key="6">
    <source>
        <dbReference type="ARBA" id="ARBA00022989"/>
    </source>
</evidence>
<dbReference type="AlphaFoldDB" id="U6FAK8"/>
<keyword evidence="3" id="KW-0547">Nucleotide-binding</keyword>
<evidence type="ECO:0000256" key="4">
    <source>
        <dbReference type="ARBA" id="ARBA00022840"/>
    </source>
</evidence>
<evidence type="ECO:0000256" key="1">
    <source>
        <dbReference type="ARBA" id="ARBA00004141"/>
    </source>
</evidence>
<accession>U6FAK8</accession>
<dbReference type="FunFam" id="3.40.50.1000:FF:000001">
    <property type="entry name" value="Phospholipid-transporting ATPase IC"/>
    <property type="match status" value="1"/>
</dbReference>
<keyword evidence="4" id="KW-0067">ATP-binding</keyword>
<dbReference type="GO" id="GO:0016887">
    <property type="term" value="F:ATP hydrolysis activity"/>
    <property type="evidence" value="ECO:0007669"/>
    <property type="project" value="InterPro"/>
</dbReference>
<keyword evidence="6 8" id="KW-1133">Transmembrane helix</keyword>
<evidence type="ECO:0000256" key="8">
    <source>
        <dbReference type="SAM" id="Phobius"/>
    </source>
</evidence>
<comment type="caution">
    <text evidence="9">The sequence shown here is derived from an EMBL/GenBank/DDBJ whole genome shotgun (WGS) entry which is preliminary data.</text>
</comment>
<dbReference type="NCBIfam" id="TIGR01494">
    <property type="entry name" value="ATPase_P-type"/>
    <property type="match status" value="1"/>
</dbReference>
<organism evidence="9">
    <name type="scientific">Lactobacillus helveticus CIRM-BIA 104</name>
    <dbReference type="NCBI Taxonomy" id="1226333"/>
    <lineage>
        <taxon>Bacteria</taxon>
        <taxon>Bacillati</taxon>
        <taxon>Bacillota</taxon>
        <taxon>Bacilli</taxon>
        <taxon>Lactobacillales</taxon>
        <taxon>Lactobacillaceae</taxon>
        <taxon>Lactobacillus</taxon>
    </lineage>
</organism>
<dbReference type="InterPro" id="IPR023298">
    <property type="entry name" value="ATPase_P-typ_TM_dom_sf"/>
</dbReference>
<dbReference type="SUPFAM" id="SSF56784">
    <property type="entry name" value="HAD-like"/>
    <property type="match status" value="1"/>
</dbReference>
<dbReference type="EMBL" id="CBUL010000181">
    <property type="protein sequence ID" value="CDI61223.1"/>
    <property type="molecule type" value="Genomic_DNA"/>
</dbReference>
<evidence type="ECO:0000256" key="7">
    <source>
        <dbReference type="ARBA" id="ARBA00023136"/>
    </source>
</evidence>
<keyword evidence="2 8" id="KW-0812">Transmembrane</keyword>
<dbReference type="Proteomes" id="UP000017247">
    <property type="component" value="Unassembled WGS sequence"/>
</dbReference>
<dbReference type="InterPro" id="IPR036412">
    <property type="entry name" value="HAD-like_sf"/>
</dbReference>
<protein>
    <submittedName>
        <fullName evidence="9">Uncharacterized protein</fullName>
    </submittedName>
</protein>
<dbReference type="PANTHER" id="PTHR42861">
    <property type="entry name" value="CALCIUM-TRANSPORTING ATPASE"/>
    <property type="match status" value="1"/>
</dbReference>
<evidence type="ECO:0000256" key="3">
    <source>
        <dbReference type="ARBA" id="ARBA00022741"/>
    </source>
</evidence>
<dbReference type="SUPFAM" id="SSF81665">
    <property type="entry name" value="Calcium ATPase, transmembrane domain M"/>
    <property type="match status" value="1"/>
</dbReference>